<reference evidence="6 15" key="3">
    <citation type="journal article" date="2019" name="Nat. Med.">
        <title>A library of human gut bacterial isolates paired with longitudinal multiomics data enables mechanistic microbiome research.</title>
        <authorList>
            <person name="Poyet M."/>
            <person name="Groussin M."/>
            <person name="Gibbons S.M."/>
            <person name="Avila-Pacheco J."/>
            <person name="Jiang X."/>
            <person name="Kearney S.M."/>
            <person name="Perrotta A.R."/>
            <person name="Berdy B."/>
            <person name="Zhao S."/>
            <person name="Lieberman T.D."/>
            <person name="Swanson P.K."/>
            <person name="Smith M."/>
            <person name="Roesemann S."/>
            <person name="Alexander J.E."/>
            <person name="Rich S.A."/>
            <person name="Livny J."/>
            <person name="Vlamakis H."/>
            <person name="Clish C."/>
            <person name="Bullock K."/>
            <person name="Deik A."/>
            <person name="Scott J."/>
            <person name="Pierce K.A."/>
            <person name="Xavier R.J."/>
            <person name="Alm E.J."/>
        </authorList>
    </citation>
    <scope>NUCLEOTIDE SEQUENCE [LARGE SCALE GENOMIC DNA]</scope>
    <source>
        <strain evidence="6 15">BIOML-A27</strain>
    </source>
</reference>
<evidence type="ECO:0000313" key="4">
    <source>
        <dbReference type="EMBL" id="CUO94786.1"/>
    </source>
</evidence>
<evidence type="ECO:0000313" key="11">
    <source>
        <dbReference type="Proteomes" id="UP000095766"/>
    </source>
</evidence>
<dbReference type="EMBL" id="CZAO01000002">
    <property type="protein sequence ID" value="CUO94786.1"/>
    <property type="molecule type" value="Genomic_DNA"/>
</dbReference>
<evidence type="ECO:0000313" key="2">
    <source>
        <dbReference type="EMBL" id="BBK88237.1"/>
    </source>
</evidence>
<dbReference type="Pfam" id="PF13692">
    <property type="entry name" value="Glyco_trans_1_4"/>
    <property type="match status" value="1"/>
</dbReference>
<dbReference type="Proteomes" id="UP000095419">
    <property type="component" value="Unassembled WGS sequence"/>
</dbReference>
<dbReference type="EMBL" id="QRXV01000019">
    <property type="protein sequence ID" value="RGU36945.1"/>
    <property type="molecule type" value="Genomic_DNA"/>
</dbReference>
<dbReference type="Gene3D" id="3.40.50.2000">
    <property type="entry name" value="Glycogen Phosphorylase B"/>
    <property type="match status" value="1"/>
</dbReference>
<dbReference type="Proteomes" id="UP000095614">
    <property type="component" value="Unassembled WGS sequence"/>
</dbReference>
<name>A0A174J946_BACUN</name>
<sequence>MKVLYLGCFCEPTISTFIKECTKGVITVSATTFQKALLAGCNECGIRPDYIVNVPDIGSFPFRCNNLFFSKSKFEYASIKGVNASFFNVTYLKKCSIYHTIMREAKLWLNKNREEKVTILVYSLIYPYLKAAIDLKKMYPNVQICCIVLDLPEYFGDSTSLLYRFLGNLETKRIYSLVPSVDSFVLLTKYMREKLNVGLRPSLLLEGIYNPVCIVPQKKRKKTILYTGKLDIRFGIRDLIKAFNDIDDSEFVLWICGFGLDRIFVEEAAKKDKRIIYWGVVEQKHVFEMQQQATLLVNPRKGHEEYTKYSFPSKTMEYMASGTPTIMYKLPGLPIEYEEYLVLLPDNSQETLTAILKQWGSKTQAELYEFGEKAKRFILENKNSEIQASRLMNFIKHS</sequence>
<dbReference type="EMBL" id="QSPV01000028">
    <property type="protein sequence ID" value="RGJ88774.1"/>
    <property type="molecule type" value="Genomic_DNA"/>
</dbReference>
<evidence type="ECO:0000313" key="10">
    <source>
        <dbReference type="Proteomes" id="UP000095614"/>
    </source>
</evidence>
<dbReference type="PANTHER" id="PTHR46401:SF2">
    <property type="entry name" value="GLYCOSYLTRANSFERASE WBBK-RELATED"/>
    <property type="match status" value="1"/>
</dbReference>
<dbReference type="Proteomes" id="UP000095766">
    <property type="component" value="Unassembled WGS sequence"/>
</dbReference>
<gene>
    <name evidence="2" type="ORF">Bun01g_26070</name>
    <name evidence="8" type="ORF">DWW83_16545</name>
    <name evidence="7" type="ORF">DXD40_19035</name>
    <name evidence="3" type="ORF">ERS417307_01422</name>
    <name evidence="5" type="ORF">ERS852462_03714</name>
    <name evidence="4" type="ORF">ERS852510_00486</name>
    <name evidence="6" type="ORF">GAQ59_17050</name>
</gene>
<evidence type="ECO:0000313" key="12">
    <source>
        <dbReference type="Proteomes" id="UP000260844"/>
    </source>
</evidence>
<dbReference type="Proteomes" id="UP000284022">
    <property type="component" value="Unassembled WGS sequence"/>
</dbReference>
<evidence type="ECO:0000313" key="13">
    <source>
        <dbReference type="Proteomes" id="UP000284022"/>
    </source>
</evidence>
<dbReference type="Proteomes" id="UP000320533">
    <property type="component" value="Chromosome"/>
</dbReference>
<dbReference type="Proteomes" id="UP000260844">
    <property type="component" value="Unassembled WGS sequence"/>
</dbReference>
<evidence type="ECO:0000256" key="1">
    <source>
        <dbReference type="ARBA" id="ARBA00022679"/>
    </source>
</evidence>
<dbReference type="GeneID" id="99752159"/>
<reference evidence="2 14" key="4">
    <citation type="submission" date="2019-06" db="EMBL/GenBank/DDBJ databases">
        <title>Complete genome sequence of Bacteroides uniformis NBRC 113350.</title>
        <authorList>
            <person name="Miura T."/>
            <person name="Furukawa M."/>
            <person name="Shimamura M."/>
            <person name="Ohyama Y."/>
            <person name="Yamazoe A."/>
            <person name="Kawasaki H."/>
        </authorList>
    </citation>
    <scope>NUCLEOTIDE SEQUENCE [LARGE SCALE GENOMIC DNA]</scope>
    <source>
        <strain evidence="2 14">NBRC 113350</strain>
    </source>
</reference>
<keyword evidence="1 4" id="KW-0808">Transferase</keyword>
<protein>
    <submittedName>
        <fullName evidence="4">Glycosyl transferases group 1</fullName>
    </submittedName>
    <submittedName>
        <fullName evidence="6 7">Glycosyltransferase</fullName>
    </submittedName>
</protein>
<dbReference type="EMBL" id="WCUG01000020">
    <property type="protein sequence ID" value="KAB4167767.1"/>
    <property type="molecule type" value="Genomic_DNA"/>
</dbReference>
<evidence type="ECO:0000313" key="3">
    <source>
        <dbReference type="EMBL" id="CUO33076.1"/>
    </source>
</evidence>
<dbReference type="GO" id="GO:0016757">
    <property type="term" value="F:glycosyltransferase activity"/>
    <property type="evidence" value="ECO:0007669"/>
    <property type="project" value="TreeGrafter"/>
</dbReference>
<evidence type="ECO:0000313" key="9">
    <source>
        <dbReference type="Proteomes" id="UP000095419"/>
    </source>
</evidence>
<evidence type="ECO:0000313" key="7">
    <source>
        <dbReference type="EMBL" id="RGJ88774.1"/>
    </source>
</evidence>
<dbReference type="SUPFAM" id="SSF53756">
    <property type="entry name" value="UDP-Glycosyltransferase/glycogen phosphorylase"/>
    <property type="match status" value="1"/>
</dbReference>
<reference evidence="12 13" key="2">
    <citation type="submission" date="2018-08" db="EMBL/GenBank/DDBJ databases">
        <title>A genome reference for cultivated species of the human gut microbiota.</title>
        <authorList>
            <person name="Zou Y."/>
            <person name="Xue W."/>
            <person name="Luo G."/>
        </authorList>
    </citation>
    <scope>NUCLEOTIDE SEQUENCE [LARGE SCALE GENOMIC DNA]</scope>
    <source>
        <strain evidence="8 13">AF17-20</strain>
        <strain evidence="7 12">TM04-30</strain>
    </source>
</reference>
<dbReference type="EMBL" id="CYZF01000004">
    <property type="protein sequence ID" value="CUO33076.1"/>
    <property type="molecule type" value="Genomic_DNA"/>
</dbReference>
<dbReference type="EMBL" id="AP019724">
    <property type="protein sequence ID" value="BBK88237.1"/>
    <property type="molecule type" value="Genomic_DNA"/>
</dbReference>
<dbReference type="KEGG" id="bun:Bun01g_26070"/>
<dbReference type="EMBL" id="CZAF01000012">
    <property type="protein sequence ID" value="CUP47323.1"/>
    <property type="molecule type" value="Genomic_DNA"/>
</dbReference>
<proteinExistence type="predicted"/>
<dbReference type="Proteomes" id="UP000433928">
    <property type="component" value="Unassembled WGS sequence"/>
</dbReference>
<dbReference type="PANTHER" id="PTHR46401">
    <property type="entry name" value="GLYCOSYLTRANSFERASE WBBK-RELATED"/>
    <property type="match status" value="1"/>
</dbReference>
<evidence type="ECO:0000313" key="5">
    <source>
        <dbReference type="EMBL" id="CUP47323.1"/>
    </source>
</evidence>
<evidence type="ECO:0000313" key="15">
    <source>
        <dbReference type="Proteomes" id="UP000433928"/>
    </source>
</evidence>
<reference evidence="9 10" key="1">
    <citation type="submission" date="2015-09" db="EMBL/GenBank/DDBJ databases">
        <authorList>
            <consortium name="Pathogen Informatics"/>
        </authorList>
    </citation>
    <scope>NUCLEOTIDE SEQUENCE [LARGE SCALE GENOMIC DNA]</scope>
    <source>
        <strain evidence="3 9">2789STDY5608791</strain>
        <strain evidence="5 10">2789STDY5834847</strain>
        <strain evidence="4 11">2789STDY5834898</strain>
    </source>
</reference>
<evidence type="ECO:0000313" key="14">
    <source>
        <dbReference type="Proteomes" id="UP000320533"/>
    </source>
</evidence>
<evidence type="ECO:0000313" key="6">
    <source>
        <dbReference type="EMBL" id="KAB4167767.1"/>
    </source>
</evidence>
<evidence type="ECO:0000313" key="8">
    <source>
        <dbReference type="EMBL" id="RGU36945.1"/>
    </source>
</evidence>
<dbReference type="AlphaFoldDB" id="A0A174J946"/>
<dbReference type="OrthoDB" id="9790710at2"/>
<dbReference type="RefSeq" id="WP_005829189.1">
    <property type="nucleotide sequence ID" value="NZ_AP019724.1"/>
</dbReference>
<organism evidence="4 11">
    <name type="scientific">Bacteroides uniformis</name>
    <dbReference type="NCBI Taxonomy" id="820"/>
    <lineage>
        <taxon>Bacteria</taxon>
        <taxon>Pseudomonadati</taxon>
        <taxon>Bacteroidota</taxon>
        <taxon>Bacteroidia</taxon>
        <taxon>Bacteroidales</taxon>
        <taxon>Bacteroidaceae</taxon>
        <taxon>Bacteroides</taxon>
    </lineage>
</organism>
<accession>A0A174J946</accession>